<dbReference type="EMBL" id="MN740013">
    <property type="protein sequence ID" value="QHT83898.1"/>
    <property type="molecule type" value="Genomic_DNA"/>
</dbReference>
<proteinExistence type="predicted"/>
<keyword evidence="1" id="KW-0812">Transmembrane</keyword>
<name>A0A6C0HT27_9ZZZZ</name>
<feature type="transmembrane region" description="Helical" evidence="1">
    <location>
        <begin position="98"/>
        <end position="118"/>
    </location>
</feature>
<accession>A0A6C0HT27</accession>
<feature type="transmembrane region" description="Helical" evidence="1">
    <location>
        <begin position="125"/>
        <end position="143"/>
    </location>
</feature>
<dbReference type="PANTHER" id="PTHR22911">
    <property type="entry name" value="ACYL-MALONYL CONDENSING ENZYME-RELATED"/>
    <property type="match status" value="1"/>
</dbReference>
<evidence type="ECO:0000313" key="3">
    <source>
        <dbReference type="EMBL" id="QHT83898.1"/>
    </source>
</evidence>
<keyword evidence="1" id="KW-0472">Membrane</keyword>
<dbReference type="InterPro" id="IPR000620">
    <property type="entry name" value="EamA_dom"/>
</dbReference>
<dbReference type="AlphaFoldDB" id="A0A6C0HT27"/>
<reference evidence="3" key="1">
    <citation type="journal article" date="2020" name="Nature">
        <title>Giant virus diversity and host interactions through global metagenomics.</title>
        <authorList>
            <person name="Schulz F."/>
            <person name="Roux S."/>
            <person name="Paez-Espino D."/>
            <person name="Jungbluth S."/>
            <person name="Walsh D.A."/>
            <person name="Denef V.J."/>
            <person name="McMahon K.D."/>
            <person name="Konstantinidis K.T."/>
            <person name="Eloe-Fadrosh E.A."/>
            <person name="Kyrpides N.C."/>
            <person name="Woyke T."/>
        </authorList>
    </citation>
    <scope>NUCLEOTIDE SEQUENCE</scope>
    <source>
        <strain evidence="3">GVMAG-M-3300023184-168</strain>
    </source>
</reference>
<dbReference type="InterPro" id="IPR037185">
    <property type="entry name" value="EmrE-like"/>
</dbReference>
<sequence length="170" mass="19661">MHLNFILIALLISLLWGATPVVIKSLTKKFDITTIMFFQGTLYFFFLLCYAYKYTDIIGKDIPKINHIDLFKMFFASVIGGLIGNIMYIYILNKHESYITTALVSVSPFFTLILAYYFTKENITLYGVLGVIFIVFGIMLIAYNETCEPLSLLNHEWMREPLIPMNHVFP</sequence>
<feature type="domain" description="EamA" evidence="2">
    <location>
        <begin position="6"/>
        <end position="142"/>
    </location>
</feature>
<feature type="transmembrane region" description="Helical" evidence="1">
    <location>
        <begin position="30"/>
        <end position="52"/>
    </location>
</feature>
<keyword evidence="1" id="KW-1133">Transmembrane helix</keyword>
<evidence type="ECO:0000259" key="2">
    <source>
        <dbReference type="Pfam" id="PF00892"/>
    </source>
</evidence>
<dbReference type="Pfam" id="PF00892">
    <property type="entry name" value="EamA"/>
    <property type="match status" value="1"/>
</dbReference>
<protein>
    <recommendedName>
        <fullName evidence="2">EamA domain-containing protein</fullName>
    </recommendedName>
</protein>
<dbReference type="GO" id="GO:0016020">
    <property type="term" value="C:membrane"/>
    <property type="evidence" value="ECO:0007669"/>
    <property type="project" value="InterPro"/>
</dbReference>
<dbReference type="SUPFAM" id="SSF103481">
    <property type="entry name" value="Multidrug resistance efflux transporter EmrE"/>
    <property type="match status" value="1"/>
</dbReference>
<evidence type="ECO:0000256" key="1">
    <source>
        <dbReference type="SAM" id="Phobius"/>
    </source>
</evidence>
<dbReference type="Gene3D" id="1.10.3730.20">
    <property type="match status" value="1"/>
</dbReference>
<organism evidence="3">
    <name type="scientific">viral metagenome</name>
    <dbReference type="NCBI Taxonomy" id="1070528"/>
    <lineage>
        <taxon>unclassified sequences</taxon>
        <taxon>metagenomes</taxon>
        <taxon>organismal metagenomes</taxon>
    </lineage>
</organism>
<feature type="transmembrane region" description="Helical" evidence="1">
    <location>
        <begin position="73"/>
        <end position="92"/>
    </location>
</feature>